<dbReference type="GO" id="GO:0046872">
    <property type="term" value="F:metal ion binding"/>
    <property type="evidence" value="ECO:0007669"/>
    <property type="project" value="UniProtKB-KW"/>
</dbReference>
<organism evidence="16 17">
    <name type="scientific">Exophiala aquamarina CBS 119918</name>
    <dbReference type="NCBI Taxonomy" id="1182545"/>
    <lineage>
        <taxon>Eukaryota</taxon>
        <taxon>Fungi</taxon>
        <taxon>Dikarya</taxon>
        <taxon>Ascomycota</taxon>
        <taxon>Pezizomycotina</taxon>
        <taxon>Eurotiomycetes</taxon>
        <taxon>Chaetothyriomycetidae</taxon>
        <taxon>Chaetothyriales</taxon>
        <taxon>Herpotrichiellaceae</taxon>
        <taxon>Exophiala</taxon>
    </lineage>
</organism>
<keyword evidence="10" id="KW-0234">DNA repair</keyword>
<evidence type="ECO:0000256" key="6">
    <source>
        <dbReference type="ARBA" id="ARBA00022759"/>
    </source>
</evidence>
<dbReference type="Gene3D" id="1.10.150.20">
    <property type="entry name" value="5' to 3' exonuclease, C-terminal subdomain"/>
    <property type="match status" value="1"/>
</dbReference>
<feature type="compositionally biased region" description="Basic and acidic residues" evidence="13">
    <location>
        <begin position="120"/>
        <end position="134"/>
    </location>
</feature>
<dbReference type="SUPFAM" id="SSF47807">
    <property type="entry name" value="5' to 3' exonuclease, C-terminal subdomain"/>
    <property type="match status" value="1"/>
</dbReference>
<feature type="compositionally biased region" description="Acidic residues" evidence="13">
    <location>
        <begin position="1255"/>
        <end position="1264"/>
    </location>
</feature>
<dbReference type="GO" id="GO:0016788">
    <property type="term" value="F:hydrolase activity, acting on ester bonds"/>
    <property type="evidence" value="ECO:0007669"/>
    <property type="project" value="InterPro"/>
</dbReference>
<accession>A0A072NYW7</accession>
<dbReference type="InterPro" id="IPR019974">
    <property type="entry name" value="XPG_CS"/>
</dbReference>
<evidence type="ECO:0000259" key="14">
    <source>
        <dbReference type="SMART" id="SM00484"/>
    </source>
</evidence>
<dbReference type="Gene3D" id="3.40.50.1010">
    <property type="entry name" value="5'-nuclease"/>
    <property type="match status" value="2"/>
</dbReference>
<evidence type="ECO:0000256" key="2">
    <source>
        <dbReference type="ARBA" id="ARBA00004123"/>
    </source>
</evidence>
<evidence type="ECO:0000256" key="9">
    <source>
        <dbReference type="ARBA" id="ARBA00022842"/>
    </source>
</evidence>
<feature type="domain" description="XPG-I" evidence="14">
    <location>
        <begin position="962"/>
        <end position="1031"/>
    </location>
</feature>
<dbReference type="OrthoDB" id="31113at2759"/>
<dbReference type="Proteomes" id="UP000027920">
    <property type="component" value="Unassembled WGS sequence"/>
</dbReference>
<dbReference type="InterPro" id="IPR006084">
    <property type="entry name" value="XPG/Rad2"/>
</dbReference>
<feature type="region of interest" description="Disordered" evidence="13">
    <location>
        <begin position="780"/>
        <end position="799"/>
    </location>
</feature>
<feature type="compositionally biased region" description="Basic and acidic residues" evidence="13">
    <location>
        <begin position="698"/>
        <end position="715"/>
    </location>
</feature>
<keyword evidence="8" id="KW-0378">Hydrolase</keyword>
<keyword evidence="17" id="KW-1185">Reference proteome</keyword>
<dbReference type="InterPro" id="IPR036279">
    <property type="entry name" value="5-3_exonuclease_C_sf"/>
</dbReference>
<evidence type="ECO:0000256" key="12">
    <source>
        <dbReference type="ARBA" id="ARBA00053135"/>
    </source>
</evidence>
<dbReference type="InterPro" id="IPR006085">
    <property type="entry name" value="XPG_DNA_repair_N"/>
</dbReference>
<feature type="compositionally biased region" description="Acidic residues" evidence="13">
    <location>
        <begin position="335"/>
        <end position="352"/>
    </location>
</feature>
<dbReference type="PANTHER" id="PTHR16171:SF7">
    <property type="entry name" value="DNA REPAIR PROTEIN RAD2"/>
    <property type="match status" value="1"/>
</dbReference>
<feature type="compositionally biased region" description="Basic and acidic residues" evidence="13">
    <location>
        <begin position="573"/>
        <end position="587"/>
    </location>
</feature>
<comment type="function">
    <text evidence="12">Single-stranded DNA endonuclease involved in excision repair of DNA damaged with UV light, bulky adducts, or cross-linking agents. Essential for the incision step of excision-repair.</text>
</comment>
<evidence type="ECO:0000256" key="4">
    <source>
        <dbReference type="ARBA" id="ARBA00022722"/>
    </source>
</evidence>
<comment type="caution">
    <text evidence="16">The sequence shown here is derived from an EMBL/GenBank/DDBJ whole genome shotgun (WGS) entry which is preliminary data.</text>
</comment>
<feature type="region of interest" description="Disordered" evidence="13">
    <location>
        <begin position="1201"/>
        <end position="1264"/>
    </location>
</feature>
<dbReference type="InterPro" id="IPR003903">
    <property type="entry name" value="UIM_dom"/>
</dbReference>
<dbReference type="GO" id="GO:0005634">
    <property type="term" value="C:nucleus"/>
    <property type="evidence" value="ECO:0007669"/>
    <property type="project" value="UniProtKB-SubCell"/>
</dbReference>
<evidence type="ECO:0000313" key="17">
    <source>
        <dbReference type="Proteomes" id="UP000027920"/>
    </source>
</evidence>
<keyword evidence="5" id="KW-0479">Metal-binding</keyword>
<dbReference type="VEuPathDB" id="FungiDB:A1O9_11455"/>
<dbReference type="PANTHER" id="PTHR16171">
    <property type="entry name" value="DNA REPAIR PROTEIN COMPLEMENTING XP-G CELLS-RELATED"/>
    <property type="match status" value="1"/>
</dbReference>
<dbReference type="EMBL" id="AMGV01000017">
    <property type="protein sequence ID" value="KEF52612.1"/>
    <property type="molecule type" value="Genomic_DNA"/>
</dbReference>
<dbReference type="Gene3D" id="6.10.140.100">
    <property type="match status" value="1"/>
</dbReference>
<feature type="region of interest" description="Disordered" evidence="13">
    <location>
        <begin position="1276"/>
        <end position="1372"/>
    </location>
</feature>
<feature type="region of interest" description="Disordered" evidence="13">
    <location>
        <begin position="691"/>
        <end position="753"/>
    </location>
</feature>
<protein>
    <submittedName>
        <fullName evidence="16">DNA excision repair protein ERCC-5</fullName>
    </submittedName>
</protein>
<feature type="compositionally biased region" description="Basic residues" evidence="13">
    <location>
        <begin position="1237"/>
        <end position="1251"/>
    </location>
</feature>
<dbReference type="PRINTS" id="PR00853">
    <property type="entry name" value="XPGRADSUPER"/>
</dbReference>
<dbReference type="CDD" id="cd09868">
    <property type="entry name" value="PIN_XPG_RAD2"/>
    <property type="match status" value="2"/>
</dbReference>
<feature type="region of interest" description="Disordered" evidence="13">
    <location>
        <begin position="569"/>
        <end position="600"/>
    </location>
</feature>
<evidence type="ECO:0000256" key="7">
    <source>
        <dbReference type="ARBA" id="ARBA00022763"/>
    </source>
</evidence>
<reference evidence="16 17" key="1">
    <citation type="submission" date="2013-03" db="EMBL/GenBank/DDBJ databases">
        <title>The Genome Sequence of Exophiala aquamarina CBS 119918.</title>
        <authorList>
            <consortium name="The Broad Institute Genomics Platform"/>
            <person name="Cuomo C."/>
            <person name="de Hoog S."/>
            <person name="Gorbushina A."/>
            <person name="Walker B."/>
            <person name="Young S.K."/>
            <person name="Zeng Q."/>
            <person name="Gargeya S."/>
            <person name="Fitzgerald M."/>
            <person name="Haas B."/>
            <person name="Abouelleil A."/>
            <person name="Allen A.W."/>
            <person name="Alvarado L."/>
            <person name="Arachchi H.M."/>
            <person name="Berlin A.M."/>
            <person name="Chapman S.B."/>
            <person name="Gainer-Dewar J."/>
            <person name="Goldberg J."/>
            <person name="Griggs A."/>
            <person name="Gujja S."/>
            <person name="Hansen M."/>
            <person name="Howarth C."/>
            <person name="Imamovic A."/>
            <person name="Ireland A."/>
            <person name="Larimer J."/>
            <person name="McCowan C."/>
            <person name="Murphy C."/>
            <person name="Pearson M."/>
            <person name="Poon T.W."/>
            <person name="Priest M."/>
            <person name="Roberts A."/>
            <person name="Saif S."/>
            <person name="Shea T."/>
            <person name="Sisk P."/>
            <person name="Sykes S."/>
            <person name="Wortman J."/>
            <person name="Nusbaum C."/>
            <person name="Birren B."/>
        </authorList>
    </citation>
    <scope>NUCLEOTIDE SEQUENCE [LARGE SCALE GENOMIC DNA]</scope>
    <source>
        <strain evidence="16 17">CBS 119918</strain>
    </source>
</reference>
<dbReference type="SMART" id="SM00485">
    <property type="entry name" value="XPGN"/>
    <property type="match status" value="1"/>
</dbReference>
<dbReference type="InterPro" id="IPR001044">
    <property type="entry name" value="XPG/Rad2_eukaryotes"/>
</dbReference>
<dbReference type="GeneID" id="25286353"/>
<dbReference type="SMART" id="SM00484">
    <property type="entry name" value="XPGI"/>
    <property type="match status" value="1"/>
</dbReference>
<name>A0A072NYW7_9EURO</name>
<feature type="domain" description="XPG N-terminal" evidence="15">
    <location>
        <begin position="1"/>
        <end position="98"/>
    </location>
</feature>
<evidence type="ECO:0000256" key="1">
    <source>
        <dbReference type="ARBA" id="ARBA00001946"/>
    </source>
</evidence>
<dbReference type="STRING" id="1182545.A0A072NYW7"/>
<dbReference type="HOGENOM" id="CLU_003018_0_0_1"/>
<sequence>MGVTGLWTVVAPTARPTQLASLNRKRLAIDASIWIYQFLKAVRDKEGNALRNSHVVGFFRRICKLLYYGIKPVFVFDGGAPILKRETLRNRARRREGRREDAARTAGKLLAVQVARAAEEEEKRRQSARERTPQEEELPPDQELVYVEEIGLTATERQAGRGFKRKDQYHLPDLDVSIETMGAPNDPRIMSQAELEDYARQFHSGEDINVYDFSKIDFESPFFLSLPAGDRYNILNAARLRSRLRMGYSKEQLDGMFPDRMAFSKFQIERVKERNELTQRLMHINGMAEDFLNQGGRIAGEKGKEYILVKNEGVDGGWALGVVSNKKGNHKDNAIDLEEEGHSDEVPEDSEEEEEFEDIAIEGLNRLPKNLQRKRKAVDYDMSFEEAAEEIARKRRAVYEARKDAAASRPAVHHTPKPTAVKPTTVAGESLFVPQEGPGNEEDDNLFEDVLPLPVESEEEADDLQRAIAMSLEHPEHEEPAGGFLSENVPSAPAPNIGGDEDDGFDLQAALAESRRSKHTTKADVRNQSPKQKAVLLAPKFDGPLPFESLNLGQSLLGRKKSRKIEEDLSGGFDRDLGDDMYRKERPPQPMPDWFNAAPTTKDLKPATMVDEADDDRQIYYGREDMDRLDTIRRHDSHEVVDLEAENNEGTSQAPINLDQDVEIDVQDDSQELTQLSQAANTEDLLLTQVEELPNPNHDSEDAERRKRDEEREQRYQLGRDIAAENESQEVSMSEVAEMAKAEPPKPTNIANFVPGAASLSINDEAPETPESEIDEIEWSESEHGDLGSPGSLGTVAVDPLTNPVQLRPEVTQEGDDGDEVFEGLDVQRAPTLRQRDIYMNSESPQADSLDDAGTKFPSAIVEDDQLPGALSAKKGESSVKGDEFEFDYMSESEEELVRQLEIEANEHARFASAINNQKTPANDVRDYEMELKQLRSQQKKDRRDADEVTQVMVQECQALLRHFGLPYITAPMEAEAQCAELVNLGLVDGIVTDDSDIFLFGGTRVYKNMFNAAKFVECYLANELEKEFSLDRRRLIRFAHLLGSDYTEGIPGVGPVTALEILTDFETLTDFKEWCGKVQLGRPKDLEDQLTTPFRRKFRNTVQKRLFLPPGFPDMRVDEAYLNPDVDSNTEPFQWGVPDLDKLRGFLMATVGWNQERTDEVLVPVIRDMNKREAEGTQSNITRFFSGGVGVGGRGIGGRNSGLAIGGESIPAPGGTLQEPTAPRNRTGKESGRMRNAFKRLRGQAERRRKGLDEADDDNEADEVEGLAEPAFVENLLDGDGPHPVETNDERGTAKQRSRPKRNGRATPRTDAWGSNDDDNHDSLADGEHGSFNSDDDNVETEGNDKASAPKLQRKRNSRKASSGRRRKAKP</sequence>
<dbReference type="GO" id="GO:0004520">
    <property type="term" value="F:DNA endonuclease activity"/>
    <property type="evidence" value="ECO:0007669"/>
    <property type="project" value="TreeGrafter"/>
</dbReference>
<feature type="region of interest" description="Disordered" evidence="13">
    <location>
        <begin position="120"/>
        <end position="142"/>
    </location>
</feature>
<keyword evidence="9" id="KW-0460">Magnesium</keyword>
<evidence type="ECO:0000313" key="16">
    <source>
        <dbReference type="EMBL" id="KEF52612.1"/>
    </source>
</evidence>
<keyword evidence="6" id="KW-0255">Endonuclease</keyword>
<dbReference type="SMART" id="SM00726">
    <property type="entry name" value="UIM"/>
    <property type="match status" value="2"/>
</dbReference>
<feature type="region of interest" description="Disordered" evidence="13">
    <location>
        <begin position="333"/>
        <end position="352"/>
    </location>
</feature>
<dbReference type="CDD" id="cd09904">
    <property type="entry name" value="H3TH_XPG"/>
    <property type="match status" value="1"/>
</dbReference>
<proteinExistence type="inferred from homology"/>
<keyword evidence="11" id="KW-0539">Nucleus</keyword>
<feature type="compositionally biased region" description="Basic and acidic residues" evidence="13">
    <location>
        <begin position="1281"/>
        <end position="1294"/>
    </location>
</feature>
<dbReference type="PROSITE" id="PS00841">
    <property type="entry name" value="XPG_1"/>
    <property type="match status" value="1"/>
</dbReference>
<evidence type="ECO:0000256" key="3">
    <source>
        <dbReference type="ARBA" id="ARBA00005283"/>
    </source>
</evidence>
<dbReference type="InterPro" id="IPR029060">
    <property type="entry name" value="PIN-like_dom_sf"/>
</dbReference>
<evidence type="ECO:0000256" key="8">
    <source>
        <dbReference type="ARBA" id="ARBA00022801"/>
    </source>
</evidence>
<gene>
    <name evidence="16" type="ORF">A1O9_11455</name>
</gene>
<evidence type="ECO:0000256" key="13">
    <source>
        <dbReference type="SAM" id="MobiDB-lite"/>
    </source>
</evidence>
<dbReference type="FunFam" id="3.40.50.1010:FF:000061">
    <property type="entry name" value="Single-stranded DNA endonuclease (Eurofung)"/>
    <property type="match status" value="1"/>
</dbReference>
<dbReference type="SUPFAM" id="SSF88723">
    <property type="entry name" value="PIN domain-like"/>
    <property type="match status" value="1"/>
</dbReference>
<keyword evidence="4" id="KW-0540">Nuclease</keyword>
<dbReference type="FunFam" id="3.40.50.1010:FF:000025">
    <property type="entry name" value="DNA repair protein RAD2"/>
    <property type="match status" value="1"/>
</dbReference>
<evidence type="ECO:0000256" key="5">
    <source>
        <dbReference type="ARBA" id="ARBA00022723"/>
    </source>
</evidence>
<dbReference type="GO" id="GO:0003697">
    <property type="term" value="F:single-stranded DNA binding"/>
    <property type="evidence" value="ECO:0007669"/>
    <property type="project" value="InterPro"/>
</dbReference>
<comment type="similarity">
    <text evidence="3">Belongs to the XPG/RAD2 endonuclease family. XPG subfamily.</text>
</comment>
<dbReference type="InterPro" id="IPR006086">
    <property type="entry name" value="XPG-I_dom"/>
</dbReference>
<feature type="region of interest" description="Disordered" evidence="13">
    <location>
        <begin position="476"/>
        <end position="504"/>
    </location>
</feature>
<dbReference type="Pfam" id="PF00752">
    <property type="entry name" value="XPG_N"/>
    <property type="match status" value="1"/>
</dbReference>
<comment type="subcellular location">
    <subcellularLocation>
        <location evidence="2">Nucleus</location>
    </subcellularLocation>
</comment>
<dbReference type="RefSeq" id="XP_013255202.1">
    <property type="nucleotide sequence ID" value="XM_013399748.1"/>
</dbReference>
<dbReference type="Pfam" id="PF00867">
    <property type="entry name" value="XPG_I"/>
    <property type="match status" value="1"/>
</dbReference>
<dbReference type="PRINTS" id="PR00066">
    <property type="entry name" value="XRODRMPGMNTG"/>
</dbReference>
<feature type="compositionally biased region" description="Basic residues" evidence="13">
    <location>
        <begin position="1353"/>
        <end position="1372"/>
    </location>
</feature>
<dbReference type="SMART" id="SM00279">
    <property type="entry name" value="HhH2"/>
    <property type="match status" value="1"/>
</dbReference>
<evidence type="ECO:0000256" key="11">
    <source>
        <dbReference type="ARBA" id="ARBA00023242"/>
    </source>
</evidence>
<evidence type="ECO:0000256" key="10">
    <source>
        <dbReference type="ARBA" id="ARBA00023204"/>
    </source>
</evidence>
<evidence type="ECO:0000259" key="15">
    <source>
        <dbReference type="SMART" id="SM00485"/>
    </source>
</evidence>
<comment type="cofactor">
    <cofactor evidence="1">
        <name>Mg(2+)</name>
        <dbReference type="ChEBI" id="CHEBI:18420"/>
    </cofactor>
</comment>
<feature type="compositionally biased region" description="Basic residues" evidence="13">
    <location>
        <begin position="1295"/>
        <end position="1305"/>
    </location>
</feature>
<dbReference type="InterPro" id="IPR008918">
    <property type="entry name" value="HhH2"/>
</dbReference>
<keyword evidence="7" id="KW-0227">DNA damage</keyword>
<dbReference type="PROSITE" id="PS00842">
    <property type="entry name" value="XPG_2"/>
    <property type="match status" value="1"/>
</dbReference>
<dbReference type="GO" id="GO:0006289">
    <property type="term" value="P:nucleotide-excision repair"/>
    <property type="evidence" value="ECO:0007669"/>
    <property type="project" value="InterPro"/>
</dbReference>